<evidence type="ECO:0000313" key="6">
    <source>
        <dbReference type="Proteomes" id="UP000642748"/>
    </source>
</evidence>
<accession>A0A8J3R171</accession>
<dbReference type="InterPro" id="IPR010982">
    <property type="entry name" value="Lambda_DNA-bd_dom_sf"/>
</dbReference>
<dbReference type="SMART" id="SM00354">
    <property type="entry name" value="HTH_LACI"/>
    <property type="match status" value="1"/>
</dbReference>
<dbReference type="Gene3D" id="3.40.50.2300">
    <property type="match status" value="2"/>
</dbReference>
<dbReference type="GO" id="GO:0000976">
    <property type="term" value="F:transcription cis-regulatory region binding"/>
    <property type="evidence" value="ECO:0007669"/>
    <property type="project" value="TreeGrafter"/>
</dbReference>
<dbReference type="GO" id="GO:0003700">
    <property type="term" value="F:DNA-binding transcription factor activity"/>
    <property type="evidence" value="ECO:0007669"/>
    <property type="project" value="TreeGrafter"/>
</dbReference>
<keyword evidence="6" id="KW-1185">Reference proteome</keyword>
<evidence type="ECO:0000256" key="2">
    <source>
        <dbReference type="ARBA" id="ARBA00023125"/>
    </source>
</evidence>
<name>A0A8J3R171_9ACTN</name>
<evidence type="ECO:0000256" key="3">
    <source>
        <dbReference type="ARBA" id="ARBA00023163"/>
    </source>
</evidence>
<dbReference type="AlphaFoldDB" id="A0A8J3R171"/>
<dbReference type="Proteomes" id="UP000642748">
    <property type="component" value="Unassembled WGS sequence"/>
</dbReference>
<dbReference type="InterPro" id="IPR046335">
    <property type="entry name" value="LacI/GalR-like_sensor"/>
</dbReference>
<dbReference type="SUPFAM" id="SSF47413">
    <property type="entry name" value="lambda repressor-like DNA-binding domains"/>
    <property type="match status" value="1"/>
</dbReference>
<evidence type="ECO:0000313" key="5">
    <source>
        <dbReference type="EMBL" id="GIH19718.1"/>
    </source>
</evidence>
<keyword evidence="3" id="KW-0804">Transcription</keyword>
<dbReference type="PANTHER" id="PTHR30146">
    <property type="entry name" value="LACI-RELATED TRANSCRIPTIONAL REPRESSOR"/>
    <property type="match status" value="1"/>
</dbReference>
<dbReference type="Gene3D" id="1.10.260.40">
    <property type="entry name" value="lambda repressor-like DNA-binding domains"/>
    <property type="match status" value="1"/>
</dbReference>
<dbReference type="Pfam" id="PF13377">
    <property type="entry name" value="Peripla_BP_3"/>
    <property type="match status" value="1"/>
</dbReference>
<dbReference type="CDD" id="cd06279">
    <property type="entry name" value="PBP1_LacI-like"/>
    <property type="match status" value="1"/>
</dbReference>
<gene>
    <name evidence="5" type="ORF">Raf01_78900</name>
</gene>
<dbReference type="PANTHER" id="PTHR30146:SF138">
    <property type="entry name" value="TRANSCRIPTIONAL REGULATORY PROTEIN"/>
    <property type="match status" value="1"/>
</dbReference>
<keyword evidence="1" id="KW-0805">Transcription regulation</keyword>
<proteinExistence type="predicted"/>
<evidence type="ECO:0000259" key="4">
    <source>
        <dbReference type="PROSITE" id="PS50932"/>
    </source>
</evidence>
<dbReference type="Pfam" id="PF00356">
    <property type="entry name" value="LacI"/>
    <property type="match status" value="1"/>
</dbReference>
<dbReference type="PROSITE" id="PS50932">
    <property type="entry name" value="HTH_LACI_2"/>
    <property type="match status" value="1"/>
</dbReference>
<dbReference type="SUPFAM" id="SSF53822">
    <property type="entry name" value="Periplasmic binding protein-like I"/>
    <property type="match status" value="1"/>
</dbReference>
<sequence>MLDAMDSAADAKRVTLAQVAQRAGVSVMTASYTYNRPSRVSEQSRAKVLAAAAALGYAGPDPSARSLRRGSTRTLGVVMGEHLSYAFEDPQAASFLAGIADVCAESGYGMTILPITGADDDVSRIQSAAVDGFIVWTTSDDDPVLGAVRAVRRPAVVHGGPEVAGLGLVSIDNRAAARAVGTAAFAGAGRPAVVSFPLSRDRISTITRGPDIAGATFPVTRQRLEGYRQAAEDIGIPWSDVVVAVCAHNDAAEAEQATAALLSGTHAPDAIAAMSDEQAAGAIRAARAAGRTVPSDVAVTGWDDAAVATQLGLTTVAQSLREQGAACAHAALGHEPVPPAAAWSVVTRASTRS</sequence>
<protein>
    <submittedName>
        <fullName evidence="5">LacI family transcriptional regulator</fullName>
    </submittedName>
</protein>
<comment type="caution">
    <text evidence="5">The sequence shown here is derived from an EMBL/GenBank/DDBJ whole genome shotgun (WGS) entry which is preliminary data.</text>
</comment>
<dbReference type="EMBL" id="BONZ01000084">
    <property type="protein sequence ID" value="GIH19718.1"/>
    <property type="molecule type" value="Genomic_DNA"/>
</dbReference>
<feature type="domain" description="HTH lacI-type" evidence="4">
    <location>
        <begin position="14"/>
        <end position="69"/>
    </location>
</feature>
<keyword evidence="2" id="KW-0238">DNA-binding</keyword>
<dbReference type="InterPro" id="IPR028082">
    <property type="entry name" value="Peripla_BP_I"/>
</dbReference>
<organism evidence="5 6">
    <name type="scientific">Rugosimonospora africana</name>
    <dbReference type="NCBI Taxonomy" id="556532"/>
    <lineage>
        <taxon>Bacteria</taxon>
        <taxon>Bacillati</taxon>
        <taxon>Actinomycetota</taxon>
        <taxon>Actinomycetes</taxon>
        <taxon>Micromonosporales</taxon>
        <taxon>Micromonosporaceae</taxon>
        <taxon>Rugosimonospora</taxon>
    </lineage>
</organism>
<dbReference type="InterPro" id="IPR000843">
    <property type="entry name" value="HTH_LacI"/>
</dbReference>
<reference evidence="5" key="1">
    <citation type="submission" date="2021-01" db="EMBL/GenBank/DDBJ databases">
        <title>Whole genome shotgun sequence of Rugosimonospora africana NBRC 104875.</title>
        <authorList>
            <person name="Komaki H."/>
            <person name="Tamura T."/>
        </authorList>
    </citation>
    <scope>NUCLEOTIDE SEQUENCE</scope>
    <source>
        <strain evidence="5">NBRC 104875</strain>
    </source>
</reference>
<evidence type="ECO:0000256" key="1">
    <source>
        <dbReference type="ARBA" id="ARBA00023015"/>
    </source>
</evidence>